<organism evidence="1 2">
    <name type="scientific">Hirschia baltica (strain ATCC 49814 / DSM 5838 / IFAM 1418)</name>
    <dbReference type="NCBI Taxonomy" id="582402"/>
    <lineage>
        <taxon>Bacteria</taxon>
        <taxon>Pseudomonadati</taxon>
        <taxon>Pseudomonadota</taxon>
        <taxon>Alphaproteobacteria</taxon>
        <taxon>Hyphomonadales</taxon>
        <taxon>Hyphomonadaceae</taxon>
        <taxon>Hirschia</taxon>
    </lineage>
</organism>
<dbReference type="Pfam" id="PF01263">
    <property type="entry name" value="Aldose_epim"/>
    <property type="match status" value="1"/>
</dbReference>
<dbReference type="SUPFAM" id="SSF74650">
    <property type="entry name" value="Galactose mutarotase-like"/>
    <property type="match status" value="1"/>
</dbReference>
<gene>
    <name evidence="1" type="ordered locus">Hbal_1855</name>
</gene>
<protein>
    <submittedName>
        <fullName evidence="1">Aldose 1-epimerase</fullName>
    </submittedName>
</protein>
<proteinExistence type="predicted"/>
<dbReference type="EMBL" id="CP001678">
    <property type="protein sequence ID" value="ACT59541.1"/>
    <property type="molecule type" value="Genomic_DNA"/>
</dbReference>
<dbReference type="Gene3D" id="2.70.98.10">
    <property type="match status" value="1"/>
</dbReference>
<dbReference type="AlphaFoldDB" id="C6XK96"/>
<dbReference type="eggNOG" id="COG2017">
    <property type="taxonomic scope" value="Bacteria"/>
</dbReference>
<dbReference type="KEGG" id="hba:Hbal_1855"/>
<dbReference type="InterPro" id="IPR008183">
    <property type="entry name" value="Aldose_1/G6P_1-epimerase"/>
</dbReference>
<dbReference type="CDD" id="cd09021">
    <property type="entry name" value="Aldose_epim_Ec_YphB"/>
    <property type="match status" value="1"/>
</dbReference>
<dbReference type="InterPro" id="IPR011013">
    <property type="entry name" value="Gal_mutarotase_sf_dom"/>
</dbReference>
<accession>C6XK96</accession>
<reference evidence="2" key="1">
    <citation type="journal article" date="2011" name="J. Bacteriol.">
        <title>Genome sequences of eight morphologically diverse alphaproteobacteria.</title>
        <authorList>
            <consortium name="US DOE Joint Genome Institute"/>
            <person name="Brown P.J."/>
            <person name="Kysela D.T."/>
            <person name="Buechlein A."/>
            <person name="Hemmerich C."/>
            <person name="Brun Y.V."/>
        </authorList>
    </citation>
    <scope>NUCLEOTIDE SEQUENCE [LARGE SCALE GENOMIC DNA]</scope>
    <source>
        <strain evidence="2">ATCC 49814 / DSM 5838 / IFAM 1418</strain>
    </source>
</reference>
<dbReference type="Proteomes" id="UP000002745">
    <property type="component" value="Chromosome"/>
</dbReference>
<dbReference type="HOGENOM" id="CLU_052486_0_0_5"/>
<dbReference type="GO" id="GO:0016853">
    <property type="term" value="F:isomerase activity"/>
    <property type="evidence" value="ECO:0007669"/>
    <property type="project" value="InterPro"/>
</dbReference>
<dbReference type="OrthoDB" id="9796517at2"/>
<sequence>MISTVILKNEFLEFGLSPQFGGMVTFFKAHGRDVFRPLAPDVDQSPLNSGSFPLIPFSNRIHHGAFEYEGKQIQLDINWDADEHAIHGNGWQSVWQIKSQTSSSCELVFDSGTEWWPWPYHAKMSFSLEGRVLTMSLDVENAGGQTMPLGCGFHPYFLGTENTKLHFFAKEVYFPFMQSEAIALPTAAQERLDFSQSKPIKQLELIDHNYDNWDGVAHIEKCNDTIDLLIRADQNMRRAMVYSPPNEGYFCFEPTTHSAGAFNSENFDKLGGVNLPAGEHFSTSFSIEILN</sequence>
<dbReference type="InterPro" id="IPR014718">
    <property type="entry name" value="GH-type_carb-bd"/>
</dbReference>
<dbReference type="GO" id="GO:0030246">
    <property type="term" value="F:carbohydrate binding"/>
    <property type="evidence" value="ECO:0007669"/>
    <property type="project" value="InterPro"/>
</dbReference>
<dbReference type="STRING" id="582402.Hbal_1855"/>
<evidence type="ECO:0000313" key="1">
    <source>
        <dbReference type="EMBL" id="ACT59541.1"/>
    </source>
</evidence>
<keyword evidence="2" id="KW-1185">Reference proteome</keyword>
<evidence type="ECO:0000313" key="2">
    <source>
        <dbReference type="Proteomes" id="UP000002745"/>
    </source>
</evidence>
<name>C6XK96_HIRBI</name>
<dbReference type="RefSeq" id="WP_015827691.1">
    <property type="nucleotide sequence ID" value="NC_012982.1"/>
</dbReference>
<dbReference type="GO" id="GO:0005975">
    <property type="term" value="P:carbohydrate metabolic process"/>
    <property type="evidence" value="ECO:0007669"/>
    <property type="project" value="InterPro"/>
</dbReference>